<comment type="similarity">
    <text evidence="1">Belongs to the RutC family.</text>
</comment>
<dbReference type="Pfam" id="PF01042">
    <property type="entry name" value="Ribonuc_L-PSP"/>
    <property type="match status" value="1"/>
</dbReference>
<dbReference type="InterPro" id="IPR006175">
    <property type="entry name" value="YjgF/YER057c/UK114"/>
</dbReference>
<dbReference type="Gene3D" id="3.30.1330.40">
    <property type="entry name" value="RutC-like"/>
    <property type="match status" value="1"/>
</dbReference>
<dbReference type="SUPFAM" id="SSF55298">
    <property type="entry name" value="YjgF-like"/>
    <property type="match status" value="1"/>
</dbReference>
<evidence type="ECO:0000313" key="3">
    <source>
        <dbReference type="Proteomes" id="UP000661894"/>
    </source>
</evidence>
<name>A0ABR8Z1R6_9MICO</name>
<dbReference type="Proteomes" id="UP000661894">
    <property type="component" value="Unassembled WGS sequence"/>
</dbReference>
<dbReference type="InterPro" id="IPR035959">
    <property type="entry name" value="RutC-like_sf"/>
</dbReference>
<reference evidence="2 3" key="1">
    <citation type="submission" date="2020-08" db="EMBL/GenBank/DDBJ databases">
        <title>A Genomic Blueprint of the Chicken Gut Microbiome.</title>
        <authorList>
            <person name="Gilroy R."/>
            <person name="Ravi A."/>
            <person name="Getino M."/>
            <person name="Pursley I."/>
            <person name="Horton D.L."/>
            <person name="Alikhan N.-F."/>
            <person name="Baker D."/>
            <person name="Gharbi K."/>
            <person name="Hall N."/>
            <person name="Watson M."/>
            <person name="Adriaenssens E.M."/>
            <person name="Foster-Nyarko E."/>
            <person name="Jarju S."/>
            <person name="Secka A."/>
            <person name="Antonio M."/>
            <person name="Oren A."/>
            <person name="Chaudhuri R."/>
            <person name="La Ragione R.M."/>
            <person name="Hildebrand F."/>
            <person name="Pallen M.J."/>
        </authorList>
    </citation>
    <scope>NUCLEOTIDE SEQUENCE [LARGE SCALE GENOMIC DNA]</scope>
    <source>
        <strain evidence="2 3">Sa1BUA1</strain>
    </source>
</reference>
<dbReference type="PANTHER" id="PTHR11803:SF58">
    <property type="entry name" value="PROTEIN HMF1-RELATED"/>
    <property type="match status" value="1"/>
</dbReference>
<sequence length="134" mass="13977">MTVHRLSPAGLARDTPYHHVAVATGTRHVHVAGQVGQDPDGVLAEGLAGQTAQALRNVAVGLRAGGATFHDVVRLTVYVTDWEVERIADFMAGVEAVAEEVGLSLPMPAASLIGVSTLYTPEILVEVEATAVVD</sequence>
<protein>
    <submittedName>
        <fullName evidence="2">RidA family protein</fullName>
    </submittedName>
</protein>
<dbReference type="EMBL" id="JACSPO010000003">
    <property type="protein sequence ID" value="MBD8062271.1"/>
    <property type="molecule type" value="Genomic_DNA"/>
</dbReference>
<organism evidence="2 3">
    <name type="scientific">Oceanitalea stevensii</name>
    <dbReference type="NCBI Taxonomy" id="2763072"/>
    <lineage>
        <taxon>Bacteria</taxon>
        <taxon>Bacillati</taxon>
        <taxon>Actinomycetota</taxon>
        <taxon>Actinomycetes</taxon>
        <taxon>Micrococcales</taxon>
        <taxon>Bogoriellaceae</taxon>
        <taxon>Georgenia</taxon>
    </lineage>
</organism>
<accession>A0ABR8Z1R6</accession>
<gene>
    <name evidence="2" type="ORF">H9624_08030</name>
</gene>
<proteinExistence type="inferred from homology"/>
<dbReference type="RefSeq" id="WP_251839390.1">
    <property type="nucleotide sequence ID" value="NZ_JACSPO010000003.1"/>
</dbReference>
<evidence type="ECO:0000313" key="2">
    <source>
        <dbReference type="EMBL" id="MBD8062271.1"/>
    </source>
</evidence>
<comment type="caution">
    <text evidence="2">The sequence shown here is derived from an EMBL/GenBank/DDBJ whole genome shotgun (WGS) entry which is preliminary data.</text>
</comment>
<keyword evidence="3" id="KW-1185">Reference proteome</keyword>
<dbReference type="PANTHER" id="PTHR11803">
    <property type="entry name" value="2-IMINOBUTANOATE/2-IMINOPROPANOATE DEAMINASE RIDA"/>
    <property type="match status" value="1"/>
</dbReference>
<evidence type="ECO:0000256" key="1">
    <source>
        <dbReference type="ARBA" id="ARBA00010552"/>
    </source>
</evidence>
<dbReference type="CDD" id="cd00448">
    <property type="entry name" value="YjgF_YER057c_UK114_family"/>
    <property type="match status" value="1"/>
</dbReference>